<dbReference type="EMBL" id="JANEYG010000056">
    <property type="protein sequence ID" value="KAJ8915236.1"/>
    <property type="molecule type" value="Genomic_DNA"/>
</dbReference>
<comment type="caution">
    <text evidence="1">The sequence shown here is derived from an EMBL/GenBank/DDBJ whole genome shotgun (WGS) entry which is preliminary data.</text>
</comment>
<gene>
    <name evidence="1" type="ORF">NQ315_015459</name>
</gene>
<organism evidence="1 2">
    <name type="scientific">Exocentrus adspersus</name>
    <dbReference type="NCBI Taxonomy" id="1586481"/>
    <lineage>
        <taxon>Eukaryota</taxon>
        <taxon>Metazoa</taxon>
        <taxon>Ecdysozoa</taxon>
        <taxon>Arthropoda</taxon>
        <taxon>Hexapoda</taxon>
        <taxon>Insecta</taxon>
        <taxon>Pterygota</taxon>
        <taxon>Neoptera</taxon>
        <taxon>Endopterygota</taxon>
        <taxon>Coleoptera</taxon>
        <taxon>Polyphaga</taxon>
        <taxon>Cucujiformia</taxon>
        <taxon>Chrysomeloidea</taxon>
        <taxon>Cerambycidae</taxon>
        <taxon>Lamiinae</taxon>
        <taxon>Acanthocinini</taxon>
        <taxon>Exocentrus</taxon>
    </lineage>
</organism>
<keyword evidence="2" id="KW-1185">Reference proteome</keyword>
<name>A0AAV8VN33_9CUCU</name>
<dbReference type="Proteomes" id="UP001159042">
    <property type="component" value="Unassembled WGS sequence"/>
</dbReference>
<sequence length="70" mass="7571">MAIITINLNVFKTRRAEAHGGNVNVVAMEALIVVVMATTRRARKIDFPTAVEASQKQGYKRVAALVCVAS</sequence>
<evidence type="ECO:0000313" key="2">
    <source>
        <dbReference type="Proteomes" id="UP001159042"/>
    </source>
</evidence>
<dbReference type="AlphaFoldDB" id="A0AAV8VN33"/>
<evidence type="ECO:0000313" key="1">
    <source>
        <dbReference type="EMBL" id="KAJ8915236.1"/>
    </source>
</evidence>
<proteinExistence type="predicted"/>
<accession>A0AAV8VN33</accession>
<reference evidence="1 2" key="1">
    <citation type="journal article" date="2023" name="Insect Mol. Biol.">
        <title>Genome sequencing provides insights into the evolution of gene families encoding plant cell wall-degrading enzymes in longhorned beetles.</title>
        <authorList>
            <person name="Shin N.R."/>
            <person name="Okamura Y."/>
            <person name="Kirsch R."/>
            <person name="Pauchet Y."/>
        </authorList>
    </citation>
    <scope>NUCLEOTIDE SEQUENCE [LARGE SCALE GENOMIC DNA]</scope>
    <source>
        <strain evidence="1">EAD_L_NR</strain>
    </source>
</reference>
<protein>
    <submittedName>
        <fullName evidence="1">Uncharacterized protein</fullName>
    </submittedName>
</protein>